<reference evidence="6" key="1">
    <citation type="submission" date="2015-01" db="EMBL/GenBank/DDBJ databases">
        <title>Draft genome sequence of Rhodococcus pyridinivorans strain KG-16, a hydrocarbon-degrading bacterium.</title>
        <authorList>
            <person name="Aggarwal R.K."/>
            <person name="Dawar C."/>
        </authorList>
    </citation>
    <scope>NUCLEOTIDE SEQUENCE [LARGE SCALE GENOMIC DNA]</scope>
    <source>
        <strain evidence="6">KG-16</strain>
    </source>
</reference>
<comment type="caution">
    <text evidence="5">The sequence shown here is derived from an EMBL/GenBank/DDBJ whole genome shotgun (WGS) entry which is preliminary data.</text>
</comment>
<name>A0A0V9ULD7_9NOCA</name>
<proteinExistence type="predicted"/>
<evidence type="ECO:0000256" key="2">
    <source>
        <dbReference type="SAM" id="Phobius"/>
    </source>
</evidence>
<dbReference type="Proteomes" id="UP000053060">
    <property type="component" value="Unassembled WGS sequence"/>
</dbReference>
<keyword evidence="2" id="KW-0812">Transmembrane</keyword>
<dbReference type="ESTHER" id="9noca-a0a0v9uld7">
    <property type="family name" value="Abhydrolase_9"/>
</dbReference>
<feature type="transmembrane region" description="Helical" evidence="2">
    <location>
        <begin position="21"/>
        <end position="40"/>
    </location>
</feature>
<organism evidence="5 6">
    <name type="scientific">Rhodococcus pyridinivorans KG-16</name>
    <dbReference type="NCBI Taxonomy" id="1441730"/>
    <lineage>
        <taxon>Bacteria</taxon>
        <taxon>Bacillati</taxon>
        <taxon>Actinomycetota</taxon>
        <taxon>Actinomycetes</taxon>
        <taxon>Mycobacteriales</taxon>
        <taxon>Nocardiaceae</taxon>
        <taxon>Rhodococcus</taxon>
    </lineage>
</organism>
<dbReference type="InterPro" id="IPR027787">
    <property type="entry name" value="Alpha/beta-hydrolase_catalytic"/>
</dbReference>
<evidence type="ECO:0000256" key="1">
    <source>
        <dbReference type="SAM" id="MobiDB-lite"/>
    </source>
</evidence>
<accession>A0A0V9ULD7</accession>
<evidence type="ECO:0000259" key="3">
    <source>
        <dbReference type="Pfam" id="PF10081"/>
    </source>
</evidence>
<evidence type="ECO:0000259" key="4">
    <source>
        <dbReference type="Pfam" id="PF15420"/>
    </source>
</evidence>
<evidence type="ECO:0000313" key="5">
    <source>
        <dbReference type="EMBL" id="KSZ58798.1"/>
    </source>
</evidence>
<dbReference type="AlphaFoldDB" id="A0A0V9ULD7"/>
<protein>
    <submittedName>
        <fullName evidence="5">Membrane protein</fullName>
    </submittedName>
</protein>
<evidence type="ECO:0000313" key="6">
    <source>
        <dbReference type="Proteomes" id="UP000053060"/>
    </source>
</evidence>
<dbReference type="Pfam" id="PF10081">
    <property type="entry name" value="Abhydrolase_9"/>
    <property type="match status" value="1"/>
</dbReference>
<gene>
    <name evidence="5" type="ORF">Z045_09140</name>
</gene>
<dbReference type="EMBL" id="AZXY01000004">
    <property type="protein sequence ID" value="KSZ58798.1"/>
    <property type="molecule type" value="Genomic_DNA"/>
</dbReference>
<dbReference type="PATRIC" id="fig|1441730.3.peg.1900"/>
<keyword evidence="2" id="KW-1133">Transmembrane helix</keyword>
<feature type="transmembrane region" description="Helical" evidence="2">
    <location>
        <begin position="175"/>
        <end position="196"/>
    </location>
</feature>
<keyword evidence="2" id="KW-0472">Membrane</keyword>
<feature type="transmembrane region" description="Helical" evidence="2">
    <location>
        <begin position="136"/>
        <end position="155"/>
    </location>
</feature>
<dbReference type="Pfam" id="PF15420">
    <property type="entry name" value="Abhydrolase_9_N"/>
    <property type="match status" value="1"/>
</dbReference>
<feature type="domain" description="Alpha/beta-hydrolase catalytic" evidence="3">
    <location>
        <begin position="273"/>
        <end position="560"/>
    </location>
</feature>
<dbReference type="PIRSF" id="PIRSF007542">
    <property type="entry name" value="UCP007542"/>
    <property type="match status" value="1"/>
</dbReference>
<feature type="transmembrane region" description="Helical" evidence="2">
    <location>
        <begin position="96"/>
        <end position="116"/>
    </location>
</feature>
<reference evidence="5 6" key="2">
    <citation type="journal article" date="2016" name="Genome Announc.">
        <title>Draft Genome Sequence of a Versatile Hydrocarbon-Degrading Bacterium, Rhodococcus pyridinivorans Strain KG-16, Collected from Oil Fields in India.</title>
        <authorList>
            <person name="Aggarwal R.K."/>
            <person name="Dawar C."/>
            <person name="Phanindranath R."/>
            <person name="Mutnuri L."/>
            <person name="Dayal A.M."/>
        </authorList>
    </citation>
    <scope>NUCLEOTIDE SEQUENCE [LARGE SCALE GENOMIC DNA]</scope>
    <source>
        <strain evidence="5 6">KG-16</strain>
    </source>
</reference>
<dbReference type="InterPro" id="IPR027788">
    <property type="entry name" value="Alpha/beta-hydrolase_N_dom"/>
</dbReference>
<dbReference type="RefSeq" id="WP_060651588.1">
    <property type="nucleotide sequence ID" value="NZ_AZXY01000004.1"/>
</dbReference>
<feature type="region of interest" description="Disordered" evidence="1">
    <location>
        <begin position="216"/>
        <end position="244"/>
    </location>
</feature>
<feature type="domain" description="Alpha/beta-hydrolase N-terminal" evidence="4">
    <location>
        <begin position="42"/>
        <end position="255"/>
    </location>
</feature>
<feature type="compositionally biased region" description="Low complexity" evidence="1">
    <location>
        <begin position="229"/>
        <end position="243"/>
    </location>
</feature>
<feature type="transmembrane region" description="Helical" evidence="2">
    <location>
        <begin position="52"/>
        <end position="75"/>
    </location>
</feature>
<sequence length="572" mass="62340">MTAPATPLETDESNENTRHHLSVFGLDFVGLVGALFFFAWSLSPSLIPREWYYQGLISGVTGIVGYGIGVLVAFPARRWIAPRLTWWRQRHTVRRIAEGVVALAAAGTLAGSLLVAANWQNEIRALMGIEDTTGFAYLRTGLVSVAIFAVVLYIVRGLRWIARRFAEFLARRLRVPVAAAHVLAPVILTVAVVVFVDEVLLASSSTAARIVFADDNNSTDPGVEQPQVPERSGSPASPSSWESLGRQGRTFAAGGMNAEQLTELNGAPALEPIRVYAGLEADDTTDQQVQLVLDELDRTKAWEREILVVAGTTGTGWVNPIAADSIEMIYNGNSAIAAIQYSFLPSWISFLVDGAAAKAAGDALINGVHERWSQLPEDQRPKLIVYGESLGSQSAEAAFDDLVDMRSKIDGALFVGPPNSNQLWRSIVDHRDPGSPEVLPVYEDGVAVRFASDVQTLEGQQGPWNDPRVLYLQHASDPVVWWGPGLLFERPDWLAEPPGSDRAPSMRWYPIVTFAQVAADIMVGTSPPVGHGHNYEDLIPYGWAAVTSPEGWTFADTQRIAEAVERLHDSDE</sequence>
<dbReference type="InterPro" id="IPR012037">
    <property type="entry name" value="Alpha/beta-hydrolase_fam"/>
</dbReference>